<dbReference type="EMBL" id="FM954973">
    <property type="protein sequence ID" value="CAV26818.1"/>
    <property type="molecule type" value="Genomic_DNA"/>
</dbReference>
<dbReference type="AlphaFoldDB" id="B7VTN9"/>
<proteinExistence type="predicted"/>
<sequence length="47" mass="5151">MDLAASIYEICFKAYLRSIFIASRGKLQAVHLPLLATNLSTETIPVA</sequence>
<protein>
    <submittedName>
        <fullName evidence="1">Uncharacterized protein</fullName>
    </submittedName>
</protein>
<accession>B7VTN9</accession>
<reference evidence="1 2" key="1">
    <citation type="submission" date="2009-02" db="EMBL/GenBank/DDBJ databases">
        <title>Vibrio splendidus str. LGP32 complete genome.</title>
        <authorList>
            <person name="Mazel D."/>
            <person name="Le Roux F."/>
        </authorList>
    </citation>
    <scope>NUCLEOTIDE SEQUENCE [LARGE SCALE GENOMIC DNA]</scope>
    <source>
        <strain evidence="1 2">LGP32</strain>
    </source>
</reference>
<gene>
    <name evidence="1" type="ordered locus">VS_II0952</name>
</gene>
<dbReference type="HOGENOM" id="CLU_3174718_0_0_6"/>
<evidence type="ECO:0000313" key="1">
    <source>
        <dbReference type="EMBL" id="CAV26818.1"/>
    </source>
</evidence>
<evidence type="ECO:0000313" key="2">
    <source>
        <dbReference type="Proteomes" id="UP000009100"/>
    </source>
</evidence>
<name>B7VTN9_VIBA3</name>
<dbReference type="Proteomes" id="UP000009100">
    <property type="component" value="Chromosome 2"/>
</dbReference>
<dbReference type="KEGG" id="vsp:VS_II0952"/>
<organism evidence="1 2">
    <name type="scientific">Vibrio atlanticus (strain LGP32)</name>
    <name type="common">Vibrio splendidus (strain Mel32)</name>
    <dbReference type="NCBI Taxonomy" id="575788"/>
    <lineage>
        <taxon>Bacteria</taxon>
        <taxon>Pseudomonadati</taxon>
        <taxon>Pseudomonadota</taxon>
        <taxon>Gammaproteobacteria</taxon>
        <taxon>Vibrionales</taxon>
        <taxon>Vibrionaceae</taxon>
        <taxon>Vibrio</taxon>
    </lineage>
</organism>